<reference evidence="1" key="1">
    <citation type="submission" date="2019-08" db="EMBL/GenBank/DDBJ databases">
        <authorList>
            <person name="Kucharzyk K."/>
            <person name="Murdoch R.W."/>
            <person name="Higgins S."/>
            <person name="Loffler F."/>
        </authorList>
    </citation>
    <scope>NUCLEOTIDE SEQUENCE</scope>
</reference>
<accession>A0A645FH75</accession>
<protein>
    <submittedName>
        <fullName evidence="1">Uncharacterized protein</fullName>
    </submittedName>
</protein>
<comment type="caution">
    <text evidence="1">The sequence shown here is derived from an EMBL/GenBank/DDBJ whole genome shotgun (WGS) entry which is preliminary data.</text>
</comment>
<evidence type="ECO:0000313" key="1">
    <source>
        <dbReference type="EMBL" id="MPN13748.1"/>
    </source>
</evidence>
<dbReference type="EMBL" id="VSSQ01060291">
    <property type="protein sequence ID" value="MPN13748.1"/>
    <property type="molecule type" value="Genomic_DNA"/>
</dbReference>
<gene>
    <name evidence="1" type="ORF">SDC9_161073</name>
</gene>
<proteinExistence type="predicted"/>
<organism evidence="1">
    <name type="scientific">bioreactor metagenome</name>
    <dbReference type="NCBI Taxonomy" id="1076179"/>
    <lineage>
        <taxon>unclassified sequences</taxon>
        <taxon>metagenomes</taxon>
        <taxon>ecological metagenomes</taxon>
    </lineage>
</organism>
<dbReference type="AlphaFoldDB" id="A0A645FH75"/>
<name>A0A645FH75_9ZZZZ</name>
<sequence length="68" mass="7776">MLANKATGITARRTCLSTETRAVSSITDRKLINTQNFTAVVIGYRHLGSWNQIVVHAFQFEHVFRELR</sequence>